<name>A0A6J1MMB2_BICAN</name>
<dbReference type="InterPro" id="IPR026516">
    <property type="entry name" value="THAP1/10"/>
</dbReference>
<dbReference type="SMART" id="SM00980">
    <property type="entry name" value="THAP"/>
    <property type="match status" value="1"/>
</dbReference>
<evidence type="ECO:0000256" key="11">
    <source>
        <dbReference type="ARBA" id="ARBA00023306"/>
    </source>
</evidence>
<evidence type="ECO:0000256" key="8">
    <source>
        <dbReference type="ARBA" id="ARBA00023125"/>
    </source>
</evidence>
<keyword evidence="5" id="KW-0862">Zinc</keyword>
<keyword evidence="3" id="KW-0479">Metal-binding</keyword>
<dbReference type="PANTHER" id="PTHR46600:SF1">
    <property type="entry name" value="THAP DOMAIN-CONTAINING PROTEIN 1"/>
    <property type="match status" value="1"/>
</dbReference>
<keyword evidence="8 12" id="KW-0238">DNA-binding</keyword>
<evidence type="ECO:0000256" key="14">
    <source>
        <dbReference type="SAM" id="MobiDB-lite"/>
    </source>
</evidence>
<dbReference type="SUPFAM" id="SSF57716">
    <property type="entry name" value="Glucocorticoid receptor-like (DNA-binding domain)"/>
    <property type="match status" value="1"/>
</dbReference>
<evidence type="ECO:0000256" key="9">
    <source>
        <dbReference type="ARBA" id="ARBA00023163"/>
    </source>
</evidence>
<dbReference type="RefSeq" id="XP_023935619.1">
    <property type="nucleotide sequence ID" value="XM_024079851.2"/>
</dbReference>
<protein>
    <submittedName>
        <fullName evidence="17">Peroxynitrite isomerase THAP4</fullName>
    </submittedName>
</protein>
<feature type="region of interest" description="Disordered" evidence="14">
    <location>
        <begin position="128"/>
        <end position="147"/>
    </location>
</feature>
<comment type="similarity">
    <text evidence="2">Belongs to the THAP1 family.</text>
</comment>
<evidence type="ECO:0000256" key="12">
    <source>
        <dbReference type="PROSITE-ProRule" id="PRU00309"/>
    </source>
</evidence>
<evidence type="ECO:0000256" key="13">
    <source>
        <dbReference type="SAM" id="Coils"/>
    </source>
</evidence>
<keyword evidence="11" id="KW-0131">Cell cycle</keyword>
<comment type="subcellular location">
    <subcellularLocation>
        <location evidence="1">Nucleus</location>
        <location evidence="1">Nucleoplasm</location>
    </subcellularLocation>
</comment>
<evidence type="ECO:0000256" key="3">
    <source>
        <dbReference type="ARBA" id="ARBA00022723"/>
    </source>
</evidence>
<evidence type="ECO:0000256" key="10">
    <source>
        <dbReference type="ARBA" id="ARBA00023242"/>
    </source>
</evidence>
<dbReference type="GO" id="GO:0005654">
    <property type="term" value="C:nucleoplasm"/>
    <property type="evidence" value="ECO:0007669"/>
    <property type="project" value="UniProtKB-SubCell"/>
</dbReference>
<dbReference type="InterPro" id="IPR038441">
    <property type="entry name" value="THAP_Znf_sf"/>
</dbReference>
<dbReference type="InterPro" id="IPR006612">
    <property type="entry name" value="THAP_Znf"/>
</dbReference>
<evidence type="ECO:0000259" key="15">
    <source>
        <dbReference type="PROSITE" id="PS50950"/>
    </source>
</evidence>
<keyword evidence="17" id="KW-0413">Isomerase</keyword>
<feature type="domain" description="THAP-type" evidence="15">
    <location>
        <begin position="1"/>
        <end position="87"/>
    </location>
</feature>
<gene>
    <name evidence="17" type="primary">LOC112044105</name>
</gene>
<keyword evidence="16" id="KW-1185">Reference proteome</keyword>
<organism evidence="16 17">
    <name type="scientific">Bicyclus anynana</name>
    <name type="common">Squinting bush brown butterfly</name>
    <dbReference type="NCBI Taxonomy" id="110368"/>
    <lineage>
        <taxon>Eukaryota</taxon>
        <taxon>Metazoa</taxon>
        <taxon>Ecdysozoa</taxon>
        <taxon>Arthropoda</taxon>
        <taxon>Hexapoda</taxon>
        <taxon>Insecta</taxon>
        <taxon>Pterygota</taxon>
        <taxon>Neoptera</taxon>
        <taxon>Endopterygota</taxon>
        <taxon>Lepidoptera</taxon>
        <taxon>Glossata</taxon>
        <taxon>Ditrysia</taxon>
        <taxon>Papilionoidea</taxon>
        <taxon>Nymphalidae</taxon>
        <taxon>Satyrinae</taxon>
        <taxon>Satyrini</taxon>
        <taxon>Mycalesina</taxon>
        <taxon>Bicyclus</taxon>
    </lineage>
</organism>
<evidence type="ECO:0000256" key="2">
    <source>
        <dbReference type="ARBA" id="ARBA00006177"/>
    </source>
</evidence>
<dbReference type="KEGG" id="bany:112044105"/>
<proteinExistence type="inferred from homology"/>
<feature type="compositionally biased region" description="Low complexity" evidence="14">
    <location>
        <begin position="91"/>
        <end position="103"/>
    </location>
</feature>
<dbReference type="Gene3D" id="6.20.210.20">
    <property type="entry name" value="THAP domain"/>
    <property type="match status" value="1"/>
</dbReference>
<evidence type="ECO:0000313" key="16">
    <source>
        <dbReference type="Proteomes" id="UP001652582"/>
    </source>
</evidence>
<reference evidence="17" key="1">
    <citation type="submission" date="2025-08" db="UniProtKB">
        <authorList>
            <consortium name="RefSeq"/>
        </authorList>
    </citation>
    <scope>IDENTIFICATION</scope>
</reference>
<sequence>MPSCVFLGCKNCSQKLNKRDGVSFHKFPIDPVIRNYWVSIVRQNREDEKWRPSKFCVVCSSHFKKKDYYFTENGRRLIKKKSVPNLDEPSSRSSRSSSPESSRLPQMSEVSKSFKGKVETLISEIAADHSNSSEASPPELPGPSHENQGTVTEIEITLTPLQFGQMPEQSPEIKQLPRVEDPHIYAVYNTFSKGRLIEELKKYHLQKIQTKTKLNTLHQKIRRLQKRNLALNNILMDLKGKKYINCDTDIE</sequence>
<evidence type="ECO:0000256" key="6">
    <source>
        <dbReference type="ARBA" id="ARBA00023015"/>
    </source>
</evidence>
<evidence type="ECO:0000256" key="1">
    <source>
        <dbReference type="ARBA" id="ARBA00004642"/>
    </source>
</evidence>
<evidence type="ECO:0000313" key="17">
    <source>
        <dbReference type="RefSeq" id="XP_023935619.1"/>
    </source>
</evidence>
<dbReference type="GO" id="GO:0008270">
    <property type="term" value="F:zinc ion binding"/>
    <property type="evidence" value="ECO:0007669"/>
    <property type="project" value="UniProtKB-KW"/>
</dbReference>
<keyword evidence="7 13" id="KW-0175">Coiled coil</keyword>
<keyword evidence="9" id="KW-0804">Transcription</keyword>
<dbReference type="OrthoDB" id="7312725at2759"/>
<keyword evidence="6" id="KW-0805">Transcription regulation</keyword>
<dbReference type="GeneID" id="112044105"/>
<dbReference type="PROSITE" id="PS50950">
    <property type="entry name" value="ZF_THAP"/>
    <property type="match status" value="1"/>
</dbReference>
<dbReference type="PANTHER" id="PTHR46600">
    <property type="entry name" value="THAP DOMAIN-CONTAINING"/>
    <property type="match status" value="1"/>
</dbReference>
<evidence type="ECO:0000256" key="5">
    <source>
        <dbReference type="ARBA" id="ARBA00022833"/>
    </source>
</evidence>
<evidence type="ECO:0000256" key="7">
    <source>
        <dbReference type="ARBA" id="ARBA00023054"/>
    </source>
</evidence>
<evidence type="ECO:0000256" key="4">
    <source>
        <dbReference type="ARBA" id="ARBA00022771"/>
    </source>
</evidence>
<dbReference type="GO" id="GO:0043565">
    <property type="term" value="F:sequence-specific DNA binding"/>
    <property type="evidence" value="ECO:0007669"/>
    <property type="project" value="InterPro"/>
</dbReference>
<dbReference type="Proteomes" id="UP001652582">
    <property type="component" value="Chromosome 19"/>
</dbReference>
<accession>A0A6J1MMB2</accession>
<keyword evidence="10" id="KW-0539">Nucleus</keyword>
<feature type="coiled-coil region" evidence="13">
    <location>
        <begin position="207"/>
        <end position="241"/>
    </location>
</feature>
<keyword evidence="4 12" id="KW-0863">Zinc-finger</keyword>
<dbReference type="Pfam" id="PF05485">
    <property type="entry name" value="THAP"/>
    <property type="match status" value="1"/>
</dbReference>
<dbReference type="AlphaFoldDB" id="A0A6J1MMB2"/>
<feature type="region of interest" description="Disordered" evidence="14">
    <location>
        <begin position="80"/>
        <end position="111"/>
    </location>
</feature>